<dbReference type="RefSeq" id="WP_344663988.1">
    <property type="nucleotide sequence ID" value="NZ_BAAAQN010000003.1"/>
</dbReference>
<dbReference type="PROSITE" id="PS50075">
    <property type="entry name" value="CARRIER"/>
    <property type="match status" value="1"/>
</dbReference>
<dbReference type="Gene3D" id="1.10.1200.10">
    <property type="entry name" value="ACP-like"/>
    <property type="match status" value="1"/>
</dbReference>
<reference evidence="3" key="1">
    <citation type="journal article" date="2019" name="Int. J. Syst. Evol. Microbiol.">
        <title>The Global Catalogue of Microorganisms (GCM) 10K type strain sequencing project: providing services to taxonomists for standard genome sequencing and annotation.</title>
        <authorList>
            <consortium name="The Broad Institute Genomics Platform"/>
            <consortium name="The Broad Institute Genome Sequencing Center for Infectious Disease"/>
            <person name="Wu L."/>
            <person name="Ma J."/>
        </authorList>
    </citation>
    <scope>NUCLEOTIDE SEQUENCE [LARGE SCALE GENOMIC DNA]</scope>
    <source>
        <strain evidence="3">JCM 16014</strain>
    </source>
</reference>
<dbReference type="InterPro" id="IPR009081">
    <property type="entry name" value="PP-bd_ACP"/>
</dbReference>
<keyword evidence="3" id="KW-1185">Reference proteome</keyword>
<organism evidence="2 3">
    <name type="scientific">Catenulispora yoronensis</name>
    <dbReference type="NCBI Taxonomy" id="450799"/>
    <lineage>
        <taxon>Bacteria</taxon>
        <taxon>Bacillati</taxon>
        <taxon>Actinomycetota</taxon>
        <taxon>Actinomycetes</taxon>
        <taxon>Catenulisporales</taxon>
        <taxon>Catenulisporaceae</taxon>
        <taxon>Catenulispora</taxon>
    </lineage>
</organism>
<sequence length="87" mass="9464">MTEPVLREWLANALAECCDGEVSARRILDADCTLAALGIGSLALVRLIDAVENELEVILDLDDDSWFRDLDSMTAYLSGHVSPDAGR</sequence>
<dbReference type="SUPFAM" id="SSF47336">
    <property type="entry name" value="ACP-like"/>
    <property type="match status" value="1"/>
</dbReference>
<accession>A0ABN2TMK8</accession>
<dbReference type="EMBL" id="BAAAQN010000003">
    <property type="protein sequence ID" value="GAA2014515.1"/>
    <property type="molecule type" value="Genomic_DNA"/>
</dbReference>
<comment type="caution">
    <text evidence="2">The sequence shown here is derived from an EMBL/GenBank/DDBJ whole genome shotgun (WGS) entry which is preliminary data.</text>
</comment>
<gene>
    <name evidence="2" type="ORF">GCM10009839_06840</name>
</gene>
<protein>
    <recommendedName>
        <fullName evidence="1">Carrier domain-containing protein</fullName>
    </recommendedName>
</protein>
<name>A0ABN2TMK8_9ACTN</name>
<evidence type="ECO:0000313" key="2">
    <source>
        <dbReference type="EMBL" id="GAA2014515.1"/>
    </source>
</evidence>
<dbReference type="InterPro" id="IPR036736">
    <property type="entry name" value="ACP-like_sf"/>
</dbReference>
<proteinExistence type="predicted"/>
<dbReference type="Proteomes" id="UP001500751">
    <property type="component" value="Unassembled WGS sequence"/>
</dbReference>
<feature type="domain" description="Carrier" evidence="1">
    <location>
        <begin position="4"/>
        <end position="81"/>
    </location>
</feature>
<evidence type="ECO:0000313" key="3">
    <source>
        <dbReference type="Proteomes" id="UP001500751"/>
    </source>
</evidence>
<evidence type="ECO:0000259" key="1">
    <source>
        <dbReference type="PROSITE" id="PS50075"/>
    </source>
</evidence>
<dbReference type="Pfam" id="PF00550">
    <property type="entry name" value="PP-binding"/>
    <property type="match status" value="1"/>
</dbReference>